<dbReference type="AlphaFoldDB" id="A0A1G4KE07"/>
<keyword evidence="5" id="KW-0931">ER-Golgi transport</keyword>
<dbReference type="GO" id="GO:0006888">
    <property type="term" value="P:endoplasmic reticulum to Golgi vesicle-mediated transport"/>
    <property type="evidence" value="ECO:0007669"/>
    <property type="project" value="UniProtKB-UniRule"/>
</dbReference>
<dbReference type="EMBL" id="LT598468">
    <property type="protein sequence ID" value="SCV02616.1"/>
    <property type="molecule type" value="Genomic_DNA"/>
</dbReference>
<dbReference type="GO" id="GO:0006890">
    <property type="term" value="P:retrograde vesicle-mediated transport, Golgi to endoplasmic reticulum"/>
    <property type="evidence" value="ECO:0007669"/>
    <property type="project" value="TreeGrafter"/>
</dbReference>
<dbReference type="Pfam" id="PF13850">
    <property type="entry name" value="ERGIC_N"/>
    <property type="match status" value="1"/>
</dbReference>
<dbReference type="STRING" id="1230905.A0A1G4KE07"/>
<evidence type="ECO:0000259" key="6">
    <source>
        <dbReference type="Pfam" id="PF07970"/>
    </source>
</evidence>
<dbReference type="GO" id="GO:0033116">
    <property type="term" value="C:endoplasmic reticulum-Golgi intermediate compartment membrane"/>
    <property type="evidence" value="ECO:0007669"/>
    <property type="project" value="UniProtKB-SubCell"/>
</dbReference>
<evidence type="ECO:0000256" key="2">
    <source>
        <dbReference type="ARBA" id="ARBA00022692"/>
    </source>
</evidence>
<evidence type="ECO:0000259" key="7">
    <source>
        <dbReference type="Pfam" id="PF13850"/>
    </source>
</evidence>
<dbReference type="Pfam" id="PF07970">
    <property type="entry name" value="COPIIcoated_ERV"/>
    <property type="match status" value="1"/>
</dbReference>
<feature type="domain" description="Endoplasmic reticulum vesicle transporter N-terminal" evidence="7">
    <location>
        <begin position="4"/>
        <end position="91"/>
    </location>
</feature>
<evidence type="ECO:0000256" key="1">
    <source>
        <dbReference type="ARBA" id="ARBA00004370"/>
    </source>
</evidence>
<dbReference type="InterPro" id="IPR039542">
    <property type="entry name" value="Erv_N"/>
</dbReference>
<keyword evidence="5" id="KW-0256">Endoplasmic reticulum</keyword>
<proteinExistence type="inferred from homology"/>
<dbReference type="InterPro" id="IPR012936">
    <property type="entry name" value="Erv_C"/>
</dbReference>
<evidence type="ECO:0000313" key="9">
    <source>
        <dbReference type="Proteomes" id="UP000191024"/>
    </source>
</evidence>
<dbReference type="PANTHER" id="PTHR10984">
    <property type="entry name" value="ENDOPLASMIC RETICULUM-GOLGI INTERMEDIATE COMPARTMENT PROTEIN"/>
    <property type="match status" value="1"/>
</dbReference>
<dbReference type="Proteomes" id="UP000191024">
    <property type="component" value="Chromosome H"/>
</dbReference>
<keyword evidence="2 5" id="KW-0812">Transmembrane</keyword>
<dbReference type="GO" id="GO:0005789">
    <property type="term" value="C:endoplasmic reticulum membrane"/>
    <property type="evidence" value="ECO:0007669"/>
    <property type="project" value="UniProtKB-SubCell"/>
</dbReference>
<evidence type="ECO:0000313" key="8">
    <source>
        <dbReference type="EMBL" id="SCV02616.1"/>
    </source>
</evidence>
<feature type="domain" description="Endoplasmic reticulum vesicle transporter C-terminal" evidence="6">
    <location>
        <begin position="146"/>
        <end position="308"/>
    </location>
</feature>
<comment type="function">
    <text evidence="5">Plays a role in transport between endoplasmic reticulum and Golgi.</text>
</comment>
<dbReference type="InterPro" id="IPR045888">
    <property type="entry name" value="Erv"/>
</dbReference>
<feature type="transmembrane region" description="Helical" evidence="5">
    <location>
        <begin position="29"/>
        <end position="51"/>
    </location>
</feature>
<keyword evidence="3 5" id="KW-1133">Transmembrane helix</keyword>
<comment type="subcellular location">
    <subcellularLocation>
        <location evidence="5">Endoplasmic reticulum membrane</location>
        <topology evidence="5">Multi-pass membrane protein</topology>
    </subcellularLocation>
    <subcellularLocation>
        <location evidence="5">Endoplasmic reticulum-Golgi intermediate compartment membrane</location>
        <topology evidence="5">Multi-pass membrane protein</topology>
    </subcellularLocation>
    <subcellularLocation>
        <location evidence="5">Golgi apparatus membrane</location>
        <topology evidence="5">Multi-pass membrane protein</topology>
    </subcellularLocation>
    <subcellularLocation>
        <location evidence="1">Membrane</location>
    </subcellularLocation>
</comment>
<gene>
    <name evidence="8" type="ORF">LAMI_0H01178G</name>
</gene>
<evidence type="ECO:0000256" key="5">
    <source>
        <dbReference type="RuleBase" id="RU369013"/>
    </source>
</evidence>
<evidence type="ECO:0000256" key="3">
    <source>
        <dbReference type="ARBA" id="ARBA00022989"/>
    </source>
</evidence>
<dbReference type="GO" id="GO:0000139">
    <property type="term" value="C:Golgi membrane"/>
    <property type="evidence" value="ECO:0007669"/>
    <property type="project" value="UniProtKB-SubCell"/>
</dbReference>
<evidence type="ECO:0000256" key="4">
    <source>
        <dbReference type="ARBA" id="ARBA00023136"/>
    </source>
</evidence>
<dbReference type="PANTHER" id="PTHR10984:SF81">
    <property type="entry name" value="ER-DERIVED VESICLES PROTEIN ERV41"/>
    <property type="match status" value="1"/>
</dbReference>
<keyword evidence="5" id="KW-0813">Transport</keyword>
<accession>A0A1G4KE07</accession>
<keyword evidence="9" id="KW-1185">Reference proteome</keyword>
<dbReference type="GO" id="GO:0030134">
    <property type="term" value="C:COPII-coated ER to Golgi transport vesicle"/>
    <property type="evidence" value="ECO:0007669"/>
    <property type="project" value="TreeGrafter"/>
</dbReference>
<keyword evidence="4 5" id="KW-0472">Membrane</keyword>
<reference evidence="9" key="1">
    <citation type="submission" date="2016-03" db="EMBL/GenBank/DDBJ databases">
        <authorList>
            <person name="Devillers H."/>
        </authorList>
    </citation>
    <scope>NUCLEOTIDE SEQUENCE [LARGE SCALE GENOMIC DNA]</scope>
</reference>
<dbReference type="OrthoDB" id="5541786at2759"/>
<keyword evidence="5" id="KW-0333">Golgi apparatus</keyword>
<comment type="similarity">
    <text evidence="5">Belongs to the ERGIC family.</text>
</comment>
<sequence>MPSLRTFDAFPKTGSEHVQKSSKGGVSSILTYFFLLFIAWSEFGSYFGGYIDTQYTVDDRVQGTAQINLDMFVKMPCKWVGVIALDQTGDKNIVSEDLSFEDMPFFIPFNTKMNGKNDIVTPGLDEILSEAIPAQFRERIDTSQLESGQEFDGCHIFGSIPVNAVRGELRIVPKGFFGLGLQKPPLDEIDFSHVFNEFSFGDFYPYIDNPLDQTGRLVSEHLTSINYYASVVPTTYKKMGAIIRTNQYSLSETAHAVSLRSRKAPGISIFYNFEALTIVVSDERITFLQFVVRLVAMLSFFVYIASWIFRCADTVLVLGLGPKWSLRYQGHHQKVGILEKNNSKSI</sequence>
<protein>
    <recommendedName>
        <fullName evidence="5">Endoplasmic reticulum-Golgi intermediate compartment protein</fullName>
    </recommendedName>
</protein>
<organism evidence="8 9">
    <name type="scientific">Lachancea mirantina</name>
    <dbReference type="NCBI Taxonomy" id="1230905"/>
    <lineage>
        <taxon>Eukaryota</taxon>
        <taxon>Fungi</taxon>
        <taxon>Dikarya</taxon>
        <taxon>Ascomycota</taxon>
        <taxon>Saccharomycotina</taxon>
        <taxon>Saccharomycetes</taxon>
        <taxon>Saccharomycetales</taxon>
        <taxon>Saccharomycetaceae</taxon>
        <taxon>Lachancea</taxon>
    </lineage>
</organism>
<name>A0A1G4KE07_9SACH</name>
<feature type="transmembrane region" description="Helical" evidence="5">
    <location>
        <begin position="290"/>
        <end position="309"/>
    </location>
</feature>